<evidence type="ECO:0000256" key="3">
    <source>
        <dbReference type="ARBA" id="ARBA00022691"/>
    </source>
</evidence>
<dbReference type="GO" id="GO:0006783">
    <property type="term" value="P:heme biosynthetic process"/>
    <property type="evidence" value="ECO:0007669"/>
    <property type="project" value="TreeGrafter"/>
</dbReference>
<keyword evidence="9" id="KW-1185">Reference proteome</keyword>
<dbReference type="Proteomes" id="UP000000752">
    <property type="component" value="Chromosome"/>
</dbReference>
<dbReference type="InterPro" id="IPR058240">
    <property type="entry name" value="rSAM_sf"/>
</dbReference>
<dbReference type="Pfam" id="PF13186">
    <property type="entry name" value="SPASM"/>
    <property type="match status" value="1"/>
</dbReference>
<accession>O58557</accession>
<name>O58557_PYRHO</name>
<evidence type="ECO:0000256" key="2">
    <source>
        <dbReference type="ARBA" id="ARBA00022485"/>
    </source>
</evidence>
<dbReference type="PROSITE" id="PS51918">
    <property type="entry name" value="RADICAL_SAM"/>
    <property type="match status" value="1"/>
</dbReference>
<dbReference type="CDD" id="cd21123">
    <property type="entry name" value="SPASM_MftC-like"/>
    <property type="match status" value="1"/>
</dbReference>
<dbReference type="SFLD" id="SFLDG01387">
    <property type="entry name" value="BtrN-like_SPASM_domain_contain"/>
    <property type="match status" value="1"/>
</dbReference>
<dbReference type="GO" id="GO:0051536">
    <property type="term" value="F:iron-sulfur cluster binding"/>
    <property type="evidence" value="ECO:0007669"/>
    <property type="project" value="UniProtKB-KW"/>
</dbReference>
<dbReference type="InterPro" id="IPR013785">
    <property type="entry name" value="Aldolase_TIM"/>
</dbReference>
<dbReference type="Pfam" id="PF04055">
    <property type="entry name" value="Radical_SAM"/>
    <property type="match status" value="1"/>
</dbReference>
<dbReference type="InterPro" id="IPR007197">
    <property type="entry name" value="rSAM"/>
</dbReference>
<dbReference type="PIR" id="F71132">
    <property type="entry name" value="F71132"/>
</dbReference>
<evidence type="ECO:0000256" key="1">
    <source>
        <dbReference type="ARBA" id="ARBA00001966"/>
    </source>
</evidence>
<dbReference type="STRING" id="70601.gene:9377777"/>
<dbReference type="SFLD" id="SFLDG01386">
    <property type="entry name" value="main_SPASM_domain-containing"/>
    <property type="match status" value="1"/>
</dbReference>
<dbReference type="NCBIfam" id="TIGR04085">
    <property type="entry name" value="rSAM_more_4Fe4S"/>
    <property type="match status" value="1"/>
</dbReference>
<evidence type="ECO:0000256" key="5">
    <source>
        <dbReference type="ARBA" id="ARBA00023004"/>
    </source>
</evidence>
<feature type="domain" description="Radical SAM core" evidence="7">
    <location>
        <begin position="145"/>
        <end position="357"/>
    </location>
</feature>
<dbReference type="PANTHER" id="PTHR11228:SF7">
    <property type="entry name" value="PQQA PEPTIDE CYCLASE"/>
    <property type="match status" value="1"/>
</dbReference>
<dbReference type="EMBL" id="BA000001">
    <property type="protein sequence ID" value="BAA29920.1"/>
    <property type="molecule type" value="Genomic_DNA"/>
</dbReference>
<reference evidence="8 9" key="1">
    <citation type="journal article" date="1998" name="DNA Res.">
        <title>Complete sequence and gene organization of the genome of a hyper-thermophilic archaebacterium, Pyrococcus horikoshii OT3.</title>
        <authorList>
            <person name="Kawarabayasi Y."/>
            <person name="Sawada M."/>
            <person name="Horikawa H."/>
            <person name="Haikawa Y."/>
            <person name="Hino Y."/>
            <person name="Yamamoto S."/>
            <person name="Sekine M."/>
            <person name="Baba S."/>
            <person name="Kosugi H."/>
            <person name="Hosoyama A."/>
            <person name="Nagai Y."/>
            <person name="Sakai M."/>
            <person name="Ogura K."/>
            <person name="Otuka R."/>
            <person name="Nakazawa H."/>
            <person name="Takamiya M."/>
            <person name="Ohfuku Y."/>
            <person name="Funahashi T."/>
            <person name="Tanaka T."/>
            <person name="Kudoh Y."/>
            <person name="Yamazaki J."/>
            <person name="Kushida N."/>
            <person name="Oguchi A."/>
            <person name="Aoki K."/>
            <person name="Nakamura Y."/>
            <person name="Robb T.F."/>
            <person name="Horikoshi K."/>
            <person name="Masuchi Y."/>
            <person name="Shizuya H."/>
            <person name="Kikuchi H."/>
        </authorList>
    </citation>
    <scope>NUCLEOTIDE SEQUENCE [LARGE SCALE GENOMIC DNA]</scope>
    <source>
        <strain evidence="9">ATCC 700860 / DSM 12428 / JCM 9974 / NBRC 100139 / OT-3</strain>
    </source>
</reference>
<gene>
    <name evidence="8" type="ordered locus">PH0827</name>
</gene>
<evidence type="ECO:0000313" key="9">
    <source>
        <dbReference type="Proteomes" id="UP000000752"/>
    </source>
</evidence>
<dbReference type="InterPro" id="IPR023885">
    <property type="entry name" value="4Fe4S-binding_SPASM_dom"/>
</dbReference>
<comment type="cofactor">
    <cofactor evidence="1">
        <name>[4Fe-4S] cluster</name>
        <dbReference type="ChEBI" id="CHEBI:49883"/>
    </cofactor>
</comment>
<evidence type="ECO:0000256" key="6">
    <source>
        <dbReference type="ARBA" id="ARBA00023014"/>
    </source>
</evidence>
<protein>
    <submittedName>
        <fullName evidence="8">552aa long hypothetical nitrite reductase</fullName>
    </submittedName>
</protein>
<dbReference type="eggNOG" id="arCOG00940">
    <property type="taxonomic scope" value="Archaea"/>
</dbReference>
<dbReference type="KEGG" id="pho:PH0827"/>
<dbReference type="SFLD" id="SFLDS00029">
    <property type="entry name" value="Radical_SAM"/>
    <property type="match status" value="2"/>
</dbReference>
<evidence type="ECO:0000313" key="8">
    <source>
        <dbReference type="EMBL" id="BAA29920.1"/>
    </source>
</evidence>
<organism evidence="8 9">
    <name type="scientific">Pyrococcus horikoshii (strain ATCC 700860 / DSM 12428 / JCM 9974 / NBRC 100139 / OT-3)</name>
    <dbReference type="NCBI Taxonomy" id="70601"/>
    <lineage>
        <taxon>Archaea</taxon>
        <taxon>Methanobacteriati</taxon>
        <taxon>Methanobacteriota</taxon>
        <taxon>Thermococci</taxon>
        <taxon>Thermococcales</taxon>
        <taxon>Thermococcaceae</taxon>
        <taxon>Pyrococcus</taxon>
    </lineage>
</organism>
<keyword evidence="4" id="KW-0479">Metal-binding</keyword>
<sequence length="552" mass="61976">MMTEDFLSEALEEPFPKAMNTTPSSSKSGGSQVTTALKAFKIILGNPLARALLRPMLKKYKINGRELPALYWALSIYAGETIKCPLMLRFQADVLKLLLKLGIKLARGDEEAVKEALLRDPHIRRGIWVVLEGIAKYGVTVPQKLAAPFLIVWNFTNMCNFRCKHCYQRADKPLPSELSLEEKLMLVDQLDRAGVAAVALSGGEPTIHPHFLRIVKELSSRGIHTSVATNGWTFADKEKLEEAVKAGLKYVEISVDSAKPEKHDEFRGIPGAWERAIKALENAVEIGVSHGMAVIMDKETYQEMDDILDLAESIGVKRVIFFNLVPTGRAEDMVKVDLTPEEREEFLKELYHQMKKRKLEILTTAPQYARVTLIESQGKNVSPAHFYVGQNTAVKTLAEFIGGCGAGRIYAGIEPDGTVVPCVFLPLPVGNVRVKPFKEIWENSRIFNLLRDRDNFTGQCKKCPYRNICGGCRARAYHYTLDLLGDDPGCIINKRVWEDIVKYGKPRALSEVNWVDESVVLRVPILNIPRYYRAVEEVGEKLIQKEGEKVHA</sequence>
<evidence type="ECO:0000259" key="7">
    <source>
        <dbReference type="PROSITE" id="PS51918"/>
    </source>
</evidence>
<keyword evidence="6" id="KW-0411">Iron-sulfur</keyword>
<dbReference type="InterPro" id="IPR034391">
    <property type="entry name" value="AdoMet-like_SPASM_containing"/>
</dbReference>
<keyword evidence="3" id="KW-0949">S-adenosyl-L-methionine</keyword>
<dbReference type="SFLD" id="SFLDG01067">
    <property type="entry name" value="SPASM/twitch_domain_containing"/>
    <property type="match status" value="2"/>
</dbReference>
<dbReference type="PANTHER" id="PTHR11228">
    <property type="entry name" value="RADICAL SAM DOMAIN PROTEIN"/>
    <property type="match status" value="1"/>
</dbReference>
<keyword evidence="5" id="KW-0408">Iron</keyword>
<dbReference type="GO" id="GO:0046872">
    <property type="term" value="F:metal ion binding"/>
    <property type="evidence" value="ECO:0007669"/>
    <property type="project" value="UniProtKB-KW"/>
</dbReference>
<dbReference type="SMART" id="SM00729">
    <property type="entry name" value="Elp3"/>
    <property type="match status" value="1"/>
</dbReference>
<dbReference type="GO" id="GO:0003824">
    <property type="term" value="F:catalytic activity"/>
    <property type="evidence" value="ECO:0007669"/>
    <property type="project" value="InterPro"/>
</dbReference>
<proteinExistence type="predicted"/>
<dbReference type="CDD" id="cd01335">
    <property type="entry name" value="Radical_SAM"/>
    <property type="match status" value="1"/>
</dbReference>
<dbReference type="SUPFAM" id="SSF102114">
    <property type="entry name" value="Radical SAM enzymes"/>
    <property type="match status" value="1"/>
</dbReference>
<dbReference type="InterPro" id="IPR006638">
    <property type="entry name" value="Elp3/MiaA/NifB-like_rSAM"/>
</dbReference>
<keyword evidence="2" id="KW-0004">4Fe-4S</keyword>
<dbReference type="InterPro" id="IPR050377">
    <property type="entry name" value="Radical_SAM_PqqE_MftC-like"/>
</dbReference>
<dbReference type="Gene3D" id="3.20.20.70">
    <property type="entry name" value="Aldolase class I"/>
    <property type="match status" value="1"/>
</dbReference>
<dbReference type="AlphaFoldDB" id="O58557"/>
<evidence type="ECO:0000256" key="4">
    <source>
        <dbReference type="ARBA" id="ARBA00022723"/>
    </source>
</evidence>
<dbReference type="EnsemblBacteria" id="BAA29920">
    <property type="protein sequence ID" value="BAA29920"/>
    <property type="gene ID" value="BAA29920"/>
</dbReference>